<dbReference type="Gene3D" id="3.10.20.70">
    <property type="entry name" value="Glutamine synthetase, N-terminal domain"/>
    <property type="match status" value="1"/>
</dbReference>
<keyword evidence="2" id="KW-0436">Ligase</keyword>
<dbReference type="SMART" id="SM01230">
    <property type="entry name" value="Gln-synt_C"/>
    <property type="match status" value="1"/>
</dbReference>
<reference evidence="6 7" key="1">
    <citation type="submission" date="2020-08" db="EMBL/GenBank/DDBJ databases">
        <authorList>
            <person name="Seo M.-J."/>
        </authorList>
    </citation>
    <scope>NUCLEOTIDE SEQUENCE [LARGE SCALE GENOMIC DNA]</scope>
    <source>
        <strain evidence="6 7">KIGAM211</strain>
    </source>
</reference>
<dbReference type="RefSeq" id="WP_185253102.1">
    <property type="nucleotide sequence ID" value="NZ_JACKXE010000001.1"/>
</dbReference>
<evidence type="ECO:0000313" key="6">
    <source>
        <dbReference type="EMBL" id="MBB6628008.1"/>
    </source>
</evidence>
<organism evidence="6 7">
    <name type="scientific">Nocardioides luti</name>
    <dbReference type="NCBI Taxonomy" id="2761101"/>
    <lineage>
        <taxon>Bacteria</taxon>
        <taxon>Bacillati</taxon>
        <taxon>Actinomycetota</taxon>
        <taxon>Actinomycetes</taxon>
        <taxon>Propionibacteriales</taxon>
        <taxon>Nocardioidaceae</taxon>
        <taxon>Nocardioides</taxon>
    </lineage>
</organism>
<name>A0A7X0RGQ1_9ACTN</name>
<dbReference type="SUPFAM" id="SSF55931">
    <property type="entry name" value="Glutamine synthetase/guanido kinase"/>
    <property type="match status" value="1"/>
</dbReference>
<comment type="caution">
    <text evidence="6">The sequence shown here is derived from an EMBL/GenBank/DDBJ whole genome shotgun (WGS) entry which is preliminary data.</text>
</comment>
<dbReference type="GO" id="GO:0006542">
    <property type="term" value="P:glutamine biosynthetic process"/>
    <property type="evidence" value="ECO:0007669"/>
    <property type="project" value="InterPro"/>
</dbReference>
<dbReference type="Gene3D" id="3.30.590.10">
    <property type="entry name" value="Glutamine synthetase/guanido kinase, catalytic domain"/>
    <property type="match status" value="1"/>
</dbReference>
<dbReference type="InterPro" id="IPR014746">
    <property type="entry name" value="Gln_synth/guanido_kin_cat_dom"/>
</dbReference>
<dbReference type="EMBL" id="JACKXE010000001">
    <property type="protein sequence ID" value="MBB6628008.1"/>
    <property type="molecule type" value="Genomic_DNA"/>
</dbReference>
<dbReference type="AlphaFoldDB" id="A0A7X0RGQ1"/>
<dbReference type="InterPro" id="IPR008146">
    <property type="entry name" value="Gln_synth_cat_dom"/>
</dbReference>
<dbReference type="PANTHER" id="PTHR43785">
    <property type="entry name" value="GAMMA-GLUTAMYLPUTRESCINE SYNTHETASE"/>
    <property type="match status" value="1"/>
</dbReference>
<gene>
    <name evidence="6" type="ORF">H5V45_11835</name>
</gene>
<proteinExistence type="inferred from homology"/>
<evidence type="ECO:0000256" key="1">
    <source>
        <dbReference type="ARBA" id="ARBA00009897"/>
    </source>
</evidence>
<evidence type="ECO:0000256" key="4">
    <source>
        <dbReference type="RuleBase" id="RU000384"/>
    </source>
</evidence>
<dbReference type="InterPro" id="IPR036651">
    <property type="entry name" value="Gln_synt_N_sf"/>
</dbReference>
<protein>
    <submittedName>
        <fullName evidence="6">Glutamine synthetase</fullName>
    </submittedName>
</protein>
<keyword evidence="7" id="KW-1185">Reference proteome</keyword>
<comment type="similarity">
    <text evidence="1 3 4">Belongs to the glutamine synthetase family.</text>
</comment>
<feature type="domain" description="GS catalytic" evidence="5">
    <location>
        <begin position="123"/>
        <end position="457"/>
    </location>
</feature>
<dbReference type="GO" id="GO:0004356">
    <property type="term" value="F:glutamine synthetase activity"/>
    <property type="evidence" value="ECO:0007669"/>
    <property type="project" value="InterPro"/>
</dbReference>
<evidence type="ECO:0000313" key="7">
    <source>
        <dbReference type="Proteomes" id="UP000523955"/>
    </source>
</evidence>
<dbReference type="PROSITE" id="PS51987">
    <property type="entry name" value="GS_CATALYTIC"/>
    <property type="match status" value="1"/>
</dbReference>
<evidence type="ECO:0000259" key="5">
    <source>
        <dbReference type="PROSITE" id="PS51987"/>
    </source>
</evidence>
<dbReference type="PANTHER" id="PTHR43785:SF12">
    <property type="entry name" value="TYPE-1 GLUTAMINE SYNTHETASE 2"/>
    <property type="match status" value="1"/>
</dbReference>
<evidence type="ECO:0000256" key="3">
    <source>
        <dbReference type="PROSITE-ProRule" id="PRU01331"/>
    </source>
</evidence>
<accession>A0A7X0RGQ1</accession>
<evidence type="ECO:0000256" key="2">
    <source>
        <dbReference type="ARBA" id="ARBA00022598"/>
    </source>
</evidence>
<dbReference type="Proteomes" id="UP000523955">
    <property type="component" value="Unassembled WGS sequence"/>
</dbReference>
<sequence>MVDDETGPDVRDLVALLDAQDVVGVTLGWVDNNGIVRARTVPLAELPAVARRGVGATTAVSVFDSHDGITFAHDGLSTPAGDLRLIPVVDGPRSIVPLAGQPGFAWVPARLRTADGDPWPYEPRDVLERQVRRAAEAGFEVRAGFEIEMYVARDDDGATAAHRGPAYSANALRDVDEFARQLLVDLAANGLSIGQLHAEYGAAQLEIALSPLDALAACDAQVLARQTIHAAARRHGLRVSFAPVATVEGVGNGWHLHTSLTRDGANALTGDGPHGLSDVGRGYLAGLLRELPGLVGVTAPSTGSLVRRRPGYWAGAYGFWGVENREAVLRLVPSSDLLGAGHTNVELKASDASANPYLALAVVIAAGLRGIADGAEPPEPIQEDVGTWDAERLDAAGIALLATTHEEQRAHLLASDLVRGVLGEELLGAFVAVRDADAAWALDHTPEEIVESLRWLY</sequence>
<dbReference type="Pfam" id="PF00120">
    <property type="entry name" value="Gln-synt_C"/>
    <property type="match status" value="1"/>
</dbReference>